<dbReference type="Proteomes" id="UP000095283">
    <property type="component" value="Unplaced"/>
</dbReference>
<dbReference type="GO" id="GO:0017148">
    <property type="term" value="P:negative regulation of translation"/>
    <property type="evidence" value="ECO:0007669"/>
    <property type="project" value="TreeGrafter"/>
</dbReference>
<accession>A0A1I7X6G4</accession>
<evidence type="ECO:0000256" key="1">
    <source>
        <dbReference type="ARBA" id="ARBA00010574"/>
    </source>
</evidence>
<dbReference type="GO" id="GO:0005739">
    <property type="term" value="C:mitochondrion"/>
    <property type="evidence" value="ECO:0007669"/>
    <property type="project" value="TreeGrafter"/>
</dbReference>
<dbReference type="PANTHER" id="PTHR21043">
    <property type="entry name" value="IOJAP SUPERFAMILY ORTHOLOG"/>
    <property type="match status" value="1"/>
</dbReference>
<keyword evidence="2" id="KW-1133">Transmembrane helix</keyword>
<comment type="similarity">
    <text evidence="1">Belongs to the Iojap/RsfS family.</text>
</comment>
<dbReference type="InterPro" id="IPR004394">
    <property type="entry name" value="Iojap/RsfS/C7orf30"/>
</dbReference>
<dbReference type="GO" id="GO:0043023">
    <property type="term" value="F:ribosomal large subunit binding"/>
    <property type="evidence" value="ECO:0007669"/>
    <property type="project" value="TreeGrafter"/>
</dbReference>
<name>A0A1I7X6G4_HETBA</name>
<dbReference type="Gene3D" id="3.30.460.10">
    <property type="entry name" value="Beta Polymerase, domain 2"/>
    <property type="match status" value="1"/>
</dbReference>
<organism evidence="3 4">
    <name type="scientific">Heterorhabditis bacteriophora</name>
    <name type="common">Entomopathogenic nematode worm</name>
    <dbReference type="NCBI Taxonomy" id="37862"/>
    <lineage>
        <taxon>Eukaryota</taxon>
        <taxon>Metazoa</taxon>
        <taxon>Ecdysozoa</taxon>
        <taxon>Nematoda</taxon>
        <taxon>Chromadorea</taxon>
        <taxon>Rhabditida</taxon>
        <taxon>Rhabditina</taxon>
        <taxon>Rhabditomorpha</taxon>
        <taxon>Strongyloidea</taxon>
        <taxon>Heterorhabditidae</taxon>
        <taxon>Heterorhabditis</taxon>
    </lineage>
</organism>
<dbReference type="PANTHER" id="PTHR21043:SF0">
    <property type="entry name" value="MITOCHONDRIAL ASSEMBLY OF RIBOSOMAL LARGE SUBUNIT PROTEIN 1"/>
    <property type="match status" value="1"/>
</dbReference>
<feature type="transmembrane region" description="Helical" evidence="2">
    <location>
        <begin position="97"/>
        <end position="118"/>
    </location>
</feature>
<dbReference type="InterPro" id="IPR043519">
    <property type="entry name" value="NT_sf"/>
</dbReference>
<keyword evidence="2" id="KW-0812">Transmembrane</keyword>
<dbReference type="AlphaFoldDB" id="A0A1I7X6G4"/>
<proteinExistence type="inferred from homology"/>
<dbReference type="Pfam" id="PF02410">
    <property type="entry name" value="RsfS"/>
    <property type="match status" value="1"/>
</dbReference>
<dbReference type="WBParaSite" id="Hba_12991">
    <property type="protein sequence ID" value="Hba_12991"/>
    <property type="gene ID" value="Hba_12991"/>
</dbReference>
<evidence type="ECO:0000313" key="4">
    <source>
        <dbReference type="WBParaSite" id="Hba_12991"/>
    </source>
</evidence>
<dbReference type="GO" id="GO:0090071">
    <property type="term" value="P:negative regulation of ribosome biogenesis"/>
    <property type="evidence" value="ECO:0007669"/>
    <property type="project" value="TreeGrafter"/>
</dbReference>
<evidence type="ECO:0000313" key="3">
    <source>
        <dbReference type="Proteomes" id="UP000095283"/>
    </source>
</evidence>
<evidence type="ECO:0000256" key="2">
    <source>
        <dbReference type="SAM" id="Phobius"/>
    </source>
</evidence>
<keyword evidence="3" id="KW-1185">Reference proteome</keyword>
<sequence length="178" mass="20958">MNEYFNQYIEEYYEESEDTEEDEEDEIIVKKEEELREISFLYLYIWLIVVRCLDDIISLLERERVQDIVVISVGLNGPGIIDTMVICSPFNSRHGHAIAEILFVIIYYTIFYFLMLFVQITKRSVRNGFGWFQVEIGKVQVHVMTEECRRRFDIEGLWSGIDSTDIDGDIPLIPPPQS</sequence>
<reference evidence="4" key="1">
    <citation type="submission" date="2016-11" db="UniProtKB">
        <authorList>
            <consortium name="WormBaseParasite"/>
        </authorList>
    </citation>
    <scope>IDENTIFICATION</scope>
</reference>
<dbReference type="SUPFAM" id="SSF81301">
    <property type="entry name" value="Nucleotidyltransferase"/>
    <property type="match status" value="1"/>
</dbReference>
<keyword evidence="2" id="KW-0472">Membrane</keyword>
<feature type="transmembrane region" description="Helical" evidence="2">
    <location>
        <begin position="69"/>
        <end position="91"/>
    </location>
</feature>
<protein>
    <submittedName>
        <fullName evidence="4">Transmembrane protein</fullName>
    </submittedName>
</protein>